<feature type="signal peptide" evidence="1">
    <location>
        <begin position="1"/>
        <end position="15"/>
    </location>
</feature>
<sequence>MLSLLLYGLLAVVRAAPSQADVDDVDGPGIPGTTVSPIFWHVRAFPDGPTLTLNGTLQEMHKRLLEINPNYEADFNRTAVATRSLEARTDFTGAEYNCLTQVWGSVNKKGYDEAVPYLQKHDGTPHMLPGPRVCGRVSCSYNTAVWMCNDATDDQYLINWSSVADGIQYIWSKCAPDPYLNPSGGQVFHYTNWNVVLRDASC</sequence>
<evidence type="ECO:0000313" key="2">
    <source>
        <dbReference type="EMBL" id="POR31428.1"/>
    </source>
</evidence>
<evidence type="ECO:0008006" key="4">
    <source>
        <dbReference type="Google" id="ProtNLM"/>
    </source>
</evidence>
<dbReference type="OrthoDB" id="3552888at2759"/>
<organism evidence="2 3">
    <name type="scientific">Tolypocladium paradoxum</name>
    <dbReference type="NCBI Taxonomy" id="94208"/>
    <lineage>
        <taxon>Eukaryota</taxon>
        <taxon>Fungi</taxon>
        <taxon>Dikarya</taxon>
        <taxon>Ascomycota</taxon>
        <taxon>Pezizomycotina</taxon>
        <taxon>Sordariomycetes</taxon>
        <taxon>Hypocreomycetidae</taxon>
        <taxon>Hypocreales</taxon>
        <taxon>Ophiocordycipitaceae</taxon>
        <taxon>Tolypocladium</taxon>
    </lineage>
</organism>
<dbReference type="PANTHER" id="PTHR35605">
    <property type="entry name" value="ECP2 EFFECTOR PROTEIN DOMAIN-CONTAINING PROTEIN-RELATED"/>
    <property type="match status" value="1"/>
</dbReference>
<keyword evidence="3" id="KW-1185">Reference proteome</keyword>
<protein>
    <recommendedName>
        <fullName evidence="4">Secreted protein</fullName>
    </recommendedName>
</protein>
<dbReference type="PANTHER" id="PTHR35605:SF1">
    <property type="entry name" value="ECP2 EFFECTOR PROTEIN DOMAIN-CONTAINING PROTEIN-RELATED"/>
    <property type="match status" value="1"/>
</dbReference>
<comment type="caution">
    <text evidence="2">The sequence shown here is derived from an EMBL/GenBank/DDBJ whole genome shotgun (WGS) entry which is preliminary data.</text>
</comment>
<dbReference type="AlphaFoldDB" id="A0A2S4KMK5"/>
<evidence type="ECO:0000256" key="1">
    <source>
        <dbReference type="SAM" id="SignalP"/>
    </source>
</evidence>
<keyword evidence="1" id="KW-0732">Signal</keyword>
<dbReference type="EMBL" id="PKSG01001046">
    <property type="protein sequence ID" value="POR31428.1"/>
    <property type="molecule type" value="Genomic_DNA"/>
</dbReference>
<reference evidence="2 3" key="1">
    <citation type="submission" date="2018-01" db="EMBL/GenBank/DDBJ databases">
        <title>Harnessing the power of phylogenomics to disentangle the directionality and signatures of interkingdom host jumping in the parasitic fungal genus Tolypocladium.</title>
        <authorList>
            <person name="Quandt C.A."/>
            <person name="Patterson W."/>
            <person name="Spatafora J.W."/>
        </authorList>
    </citation>
    <scope>NUCLEOTIDE SEQUENCE [LARGE SCALE GENOMIC DNA]</scope>
    <source>
        <strain evidence="2 3">NRBC 100945</strain>
    </source>
</reference>
<dbReference type="Proteomes" id="UP000237481">
    <property type="component" value="Unassembled WGS sequence"/>
</dbReference>
<gene>
    <name evidence="2" type="ORF">TPAR_08361</name>
</gene>
<evidence type="ECO:0000313" key="3">
    <source>
        <dbReference type="Proteomes" id="UP000237481"/>
    </source>
</evidence>
<feature type="chain" id="PRO_5015423024" description="Secreted protein" evidence="1">
    <location>
        <begin position="16"/>
        <end position="202"/>
    </location>
</feature>
<proteinExistence type="predicted"/>
<dbReference type="STRING" id="94208.A0A2S4KMK5"/>
<accession>A0A2S4KMK5</accession>
<name>A0A2S4KMK5_9HYPO</name>